<protein>
    <submittedName>
        <fullName evidence="1">Uncharacterized protein</fullName>
    </submittedName>
</protein>
<name>A0ABW1KQD0_9ACTN</name>
<evidence type="ECO:0000313" key="1">
    <source>
        <dbReference type="EMBL" id="MFC6023850.1"/>
    </source>
</evidence>
<sequence length="170" mass="19204">NSIKLAGPATPPLYRESSRLTTITTLLRRFPAIVRELNNRHASRTSLVDIADEYDVQDLLRGVLRGLFDDVRDEEYTPSRGGVTSRMDLLLKGEQIVIETKMTRPSLDQRTVAKELAIDKEFYRSHPNCRALVCFVYDPTYRLANPTALEDDLTDPEAPLPTIVIVAPHI</sequence>
<gene>
    <name evidence="1" type="ORF">ACFP2T_47825</name>
</gene>
<dbReference type="RefSeq" id="WP_377434744.1">
    <property type="nucleotide sequence ID" value="NZ_JBHSPR010000132.1"/>
</dbReference>
<organism evidence="1 2">
    <name type="scientific">Plantactinospora solaniradicis</name>
    <dbReference type="NCBI Taxonomy" id="1723736"/>
    <lineage>
        <taxon>Bacteria</taxon>
        <taxon>Bacillati</taxon>
        <taxon>Actinomycetota</taxon>
        <taxon>Actinomycetes</taxon>
        <taxon>Micromonosporales</taxon>
        <taxon>Micromonosporaceae</taxon>
        <taxon>Plantactinospora</taxon>
    </lineage>
</organism>
<dbReference type="Proteomes" id="UP001596203">
    <property type="component" value="Unassembled WGS sequence"/>
</dbReference>
<evidence type="ECO:0000313" key="2">
    <source>
        <dbReference type="Proteomes" id="UP001596203"/>
    </source>
</evidence>
<dbReference type="EMBL" id="JBHSPR010000132">
    <property type="protein sequence ID" value="MFC6023850.1"/>
    <property type="molecule type" value="Genomic_DNA"/>
</dbReference>
<reference evidence="2" key="1">
    <citation type="journal article" date="2019" name="Int. J. Syst. Evol. Microbiol.">
        <title>The Global Catalogue of Microorganisms (GCM) 10K type strain sequencing project: providing services to taxonomists for standard genome sequencing and annotation.</title>
        <authorList>
            <consortium name="The Broad Institute Genomics Platform"/>
            <consortium name="The Broad Institute Genome Sequencing Center for Infectious Disease"/>
            <person name="Wu L."/>
            <person name="Ma J."/>
        </authorList>
    </citation>
    <scope>NUCLEOTIDE SEQUENCE [LARGE SCALE GENOMIC DNA]</scope>
    <source>
        <strain evidence="2">ZS-35-S2</strain>
    </source>
</reference>
<dbReference type="Pfam" id="PF18742">
    <property type="entry name" value="DpnII-MboI"/>
    <property type="match status" value="1"/>
</dbReference>
<comment type="caution">
    <text evidence="1">The sequence shown here is derived from an EMBL/GenBank/DDBJ whole genome shotgun (WGS) entry which is preliminary data.</text>
</comment>
<proteinExistence type="predicted"/>
<feature type="non-terminal residue" evidence="1">
    <location>
        <position position="1"/>
    </location>
</feature>
<accession>A0ABW1KQD0</accession>
<keyword evidence="2" id="KW-1185">Reference proteome</keyword>